<gene>
    <name evidence="1" type="ORF">A2W54_02380</name>
</gene>
<comment type="caution">
    <text evidence="1">The sequence shown here is derived from an EMBL/GenBank/DDBJ whole genome shotgun (WGS) entry which is preliminary data.</text>
</comment>
<organism evidence="1 2">
    <name type="scientific">Candidatus Giovannonibacteria bacterium RIFCSPHIGHO2_02_43_13</name>
    <dbReference type="NCBI Taxonomy" id="1798330"/>
    <lineage>
        <taxon>Bacteria</taxon>
        <taxon>Candidatus Giovannoniibacteriota</taxon>
    </lineage>
</organism>
<dbReference type="AlphaFoldDB" id="A0A1F5WV05"/>
<name>A0A1F5WV05_9BACT</name>
<dbReference type="Proteomes" id="UP000178425">
    <property type="component" value="Unassembled WGS sequence"/>
</dbReference>
<proteinExistence type="predicted"/>
<protein>
    <submittedName>
        <fullName evidence="1">Uncharacterized protein</fullName>
    </submittedName>
</protein>
<reference evidence="1 2" key="1">
    <citation type="journal article" date="2016" name="Nat. Commun.">
        <title>Thousands of microbial genomes shed light on interconnected biogeochemical processes in an aquifer system.</title>
        <authorList>
            <person name="Anantharaman K."/>
            <person name="Brown C.T."/>
            <person name="Hug L.A."/>
            <person name="Sharon I."/>
            <person name="Castelle C.J."/>
            <person name="Probst A.J."/>
            <person name="Thomas B.C."/>
            <person name="Singh A."/>
            <person name="Wilkins M.J."/>
            <person name="Karaoz U."/>
            <person name="Brodie E.L."/>
            <person name="Williams K.H."/>
            <person name="Hubbard S.S."/>
            <person name="Banfield J.F."/>
        </authorList>
    </citation>
    <scope>NUCLEOTIDE SEQUENCE [LARGE SCALE GENOMIC DNA]</scope>
</reference>
<sequence>MKIIIKEVRGCGAAFVLDLFCGKRRADKIFFKRFNNVLSQVFDGNVEDIVLYTYGVKIGPERITLNMTDVRKRMAKVDGLYNQDREDQRCAVVLLECDARNGEHSVPVPRYTCYLCKEETWGVGRIRMEAYDPKSKSITEVNVHDDCKLKYLEKISKIKLHTQKAG</sequence>
<dbReference type="EMBL" id="MFHI01000001">
    <property type="protein sequence ID" value="OGF79482.1"/>
    <property type="molecule type" value="Genomic_DNA"/>
</dbReference>
<evidence type="ECO:0000313" key="1">
    <source>
        <dbReference type="EMBL" id="OGF79482.1"/>
    </source>
</evidence>
<accession>A0A1F5WV05</accession>
<evidence type="ECO:0000313" key="2">
    <source>
        <dbReference type="Proteomes" id="UP000178425"/>
    </source>
</evidence>